<reference evidence="1" key="1">
    <citation type="submission" date="2023-07" db="EMBL/GenBank/DDBJ databases">
        <authorList>
            <consortium name="AG Swart"/>
            <person name="Singh M."/>
            <person name="Singh A."/>
            <person name="Seah K."/>
            <person name="Emmerich C."/>
        </authorList>
    </citation>
    <scope>NUCLEOTIDE SEQUENCE</scope>
    <source>
        <strain evidence="1">DP1</strain>
    </source>
</reference>
<dbReference type="AlphaFoldDB" id="A0AAD1XRW7"/>
<dbReference type="Proteomes" id="UP001295684">
    <property type="component" value="Unassembled WGS sequence"/>
</dbReference>
<keyword evidence="2" id="KW-1185">Reference proteome</keyword>
<sequence>MHRVHAQVIRQMEVEGEEEGSTKVERGVWNGIMRLVPKVFECLSFCNLRLGRRQLEVLMNSLGKVGTLRFQSCLVDMENLQIRPTRNPEITKISFYYCYYDKIDDEIIPMNLKEFFICVSASSLGYSLRNLYFKECGYLKKDVQNLANKYLEDHIAINVSSKIICAKKR</sequence>
<dbReference type="EMBL" id="CAMPGE010019355">
    <property type="protein sequence ID" value="CAI2377699.1"/>
    <property type="molecule type" value="Genomic_DNA"/>
</dbReference>
<protein>
    <submittedName>
        <fullName evidence="1">Uncharacterized protein</fullName>
    </submittedName>
</protein>
<evidence type="ECO:0000313" key="1">
    <source>
        <dbReference type="EMBL" id="CAI2377699.1"/>
    </source>
</evidence>
<organism evidence="1 2">
    <name type="scientific">Euplotes crassus</name>
    <dbReference type="NCBI Taxonomy" id="5936"/>
    <lineage>
        <taxon>Eukaryota</taxon>
        <taxon>Sar</taxon>
        <taxon>Alveolata</taxon>
        <taxon>Ciliophora</taxon>
        <taxon>Intramacronucleata</taxon>
        <taxon>Spirotrichea</taxon>
        <taxon>Hypotrichia</taxon>
        <taxon>Euplotida</taxon>
        <taxon>Euplotidae</taxon>
        <taxon>Moneuplotes</taxon>
    </lineage>
</organism>
<gene>
    <name evidence="1" type="ORF">ECRASSUSDP1_LOCUS19087</name>
</gene>
<name>A0AAD1XRW7_EUPCR</name>
<comment type="caution">
    <text evidence="1">The sequence shown here is derived from an EMBL/GenBank/DDBJ whole genome shotgun (WGS) entry which is preliminary data.</text>
</comment>
<accession>A0AAD1XRW7</accession>
<evidence type="ECO:0000313" key="2">
    <source>
        <dbReference type="Proteomes" id="UP001295684"/>
    </source>
</evidence>
<proteinExistence type="predicted"/>